<keyword evidence="6" id="KW-0863">Zinc-finger</keyword>
<dbReference type="CDD" id="cd08832">
    <property type="entry name" value="ArfGap_ADAP"/>
    <property type="match status" value="1"/>
</dbReference>
<dbReference type="GO" id="GO:0005737">
    <property type="term" value="C:cytoplasm"/>
    <property type="evidence" value="ECO:0007669"/>
    <property type="project" value="UniProtKB-SubCell"/>
</dbReference>
<dbReference type="InterPro" id="IPR052589">
    <property type="entry name" value="Arf-GAP_dual-PH_domain"/>
</dbReference>
<sequence>MMTSTSGRECPYLVITGSPGNPGVIPSSYAETQPARKEWRRWEARNFTDFSFFTPKTMVERNKKALLDLLNKDGNSECADCGCGDPDWASANIGIFICIDCAGIHRMLGAHISKVKSLRLDSWSDDQVEFMTSTGNLAAKAKYEIHVPPFYHRPMAKDPQVLREQWIRAKYERMEFQYLERQTYLSGYKEGFLWKRGKENSTFQQRRFILAEEDDILKYYQKADAKEPKAAIKISELNANFTPEKIGNPNGLQISWVKDGSTRNIYVYTEDGKDIVDWYTSVRAAKYNRLKVAYPGGNDADLVTRLTRTFVKEGWLYKTGPRHNEPYKRRWFTLDDRRLMYFEDPLDAYPKGEIFLGHKSDGYKALEGVPPGKQDVGNSFTIRTPGRDYLLGAETEEERVEWMDVLRKVFDRPISPQDSTAAANLVHKRGNAPVLNSILGK</sequence>
<dbReference type="InterPro" id="IPR001849">
    <property type="entry name" value="PH_domain"/>
</dbReference>
<dbReference type="InterPro" id="IPR001164">
    <property type="entry name" value="ArfGAP_dom"/>
</dbReference>
<gene>
    <name evidence="10" type="primary">ADAP1</name>
    <name evidence="10" type="ORF">BLAG_LOCUS25237</name>
</gene>
<feature type="domain" description="PH" evidence="9">
    <location>
        <begin position="310"/>
        <end position="413"/>
    </location>
</feature>
<dbReference type="PRINTS" id="PR00405">
    <property type="entry name" value="REVINTRACTNG"/>
</dbReference>
<dbReference type="Gene3D" id="2.30.29.30">
    <property type="entry name" value="Pleckstrin-homology domain (PH domain)/Phosphotyrosine-binding domain (PTB)"/>
    <property type="match status" value="2"/>
</dbReference>
<dbReference type="Pfam" id="PF00169">
    <property type="entry name" value="PH"/>
    <property type="match status" value="2"/>
</dbReference>
<dbReference type="SMART" id="SM00105">
    <property type="entry name" value="ArfGap"/>
    <property type="match status" value="1"/>
</dbReference>
<dbReference type="PANTHER" id="PTHR46021:SF2">
    <property type="entry name" value="ARF-GAP WITH DUAL PH DOMAIN-CONTAINING PROTEIN 1"/>
    <property type="match status" value="1"/>
</dbReference>
<dbReference type="CDD" id="cd13252">
    <property type="entry name" value="PH1_ADAP"/>
    <property type="match status" value="1"/>
</dbReference>
<dbReference type="GO" id="GO:0005886">
    <property type="term" value="C:plasma membrane"/>
    <property type="evidence" value="ECO:0007669"/>
    <property type="project" value="TreeGrafter"/>
</dbReference>
<evidence type="ECO:0000256" key="5">
    <source>
        <dbReference type="ARBA" id="ARBA00022737"/>
    </source>
</evidence>
<dbReference type="FunFam" id="1.10.220.150:FF:000011">
    <property type="entry name" value="Arf-GAP with dual PH domain-containing protein 1"/>
    <property type="match status" value="1"/>
</dbReference>
<dbReference type="GO" id="GO:0008270">
    <property type="term" value="F:zinc ion binding"/>
    <property type="evidence" value="ECO:0007669"/>
    <property type="project" value="UniProtKB-KW"/>
</dbReference>
<feature type="domain" description="PH" evidence="9">
    <location>
        <begin position="187"/>
        <end position="289"/>
    </location>
</feature>
<organism evidence="10 11">
    <name type="scientific">Branchiostoma lanceolatum</name>
    <name type="common">Common lancelet</name>
    <name type="synonym">Amphioxus lanceolatum</name>
    <dbReference type="NCBI Taxonomy" id="7740"/>
    <lineage>
        <taxon>Eukaryota</taxon>
        <taxon>Metazoa</taxon>
        <taxon>Chordata</taxon>
        <taxon>Cephalochordata</taxon>
        <taxon>Leptocardii</taxon>
        <taxon>Amphioxiformes</taxon>
        <taxon>Branchiostomatidae</taxon>
        <taxon>Branchiostoma</taxon>
    </lineage>
</organism>
<evidence type="ECO:0000259" key="9">
    <source>
        <dbReference type="SMART" id="SM00233"/>
    </source>
</evidence>
<evidence type="ECO:0000256" key="1">
    <source>
        <dbReference type="ARBA" id="ARBA00004496"/>
    </source>
</evidence>
<dbReference type="SMART" id="SM00233">
    <property type="entry name" value="PH"/>
    <property type="match status" value="2"/>
</dbReference>
<evidence type="ECO:0000259" key="8">
    <source>
        <dbReference type="SMART" id="SM00105"/>
    </source>
</evidence>
<evidence type="ECO:0000256" key="6">
    <source>
        <dbReference type="ARBA" id="ARBA00022771"/>
    </source>
</evidence>
<dbReference type="AlphaFoldDB" id="A0A8K0F112"/>
<dbReference type="PANTHER" id="PTHR46021">
    <property type="entry name" value="ARF-GAP WITH DUAL PH DOMAIN-CONTAINING PROTEIN 1-LIKE PROTEIN"/>
    <property type="match status" value="1"/>
</dbReference>
<dbReference type="Proteomes" id="UP000838412">
    <property type="component" value="Chromosome 9"/>
</dbReference>
<dbReference type="FunFam" id="2.30.29.30:FF:000099">
    <property type="entry name" value="Arf-GAP with dual PH domain-containing protein 1"/>
    <property type="match status" value="1"/>
</dbReference>
<dbReference type="FunFam" id="2.30.29.30:FF:000080">
    <property type="entry name" value="Arf-GAP with dual PH domain-containing protein 1"/>
    <property type="match status" value="1"/>
</dbReference>
<dbReference type="EMBL" id="OV696694">
    <property type="protein sequence ID" value="CAH1274120.1"/>
    <property type="molecule type" value="Genomic_DNA"/>
</dbReference>
<dbReference type="InterPro" id="IPR037851">
    <property type="entry name" value="PH2_ADAP"/>
</dbReference>
<dbReference type="GO" id="GO:0005547">
    <property type="term" value="F:phosphatidylinositol-3,4,5-trisphosphate binding"/>
    <property type="evidence" value="ECO:0007669"/>
    <property type="project" value="TreeGrafter"/>
</dbReference>
<dbReference type="InterPro" id="IPR037278">
    <property type="entry name" value="ARFGAP/RecO"/>
</dbReference>
<keyword evidence="5" id="KW-0677">Repeat</keyword>
<comment type="subcellular location">
    <subcellularLocation>
        <location evidence="1">Cytoplasm</location>
    </subcellularLocation>
</comment>
<evidence type="ECO:0000256" key="4">
    <source>
        <dbReference type="ARBA" id="ARBA00022723"/>
    </source>
</evidence>
<proteinExistence type="predicted"/>
<dbReference type="GO" id="GO:1902936">
    <property type="term" value="F:phosphatidylinositol bisphosphate binding"/>
    <property type="evidence" value="ECO:0007669"/>
    <property type="project" value="InterPro"/>
</dbReference>
<keyword evidence="7" id="KW-0862">Zinc</keyword>
<dbReference type="SUPFAM" id="SSF57863">
    <property type="entry name" value="ArfGap/RecO-like zinc finger"/>
    <property type="match status" value="1"/>
</dbReference>
<evidence type="ECO:0000313" key="10">
    <source>
        <dbReference type="EMBL" id="CAH1274120.1"/>
    </source>
</evidence>
<keyword evidence="4" id="KW-0479">Metal-binding</keyword>
<dbReference type="Gene3D" id="1.10.220.150">
    <property type="entry name" value="Arf GTPase activating protein"/>
    <property type="match status" value="1"/>
</dbReference>
<dbReference type="InterPro" id="IPR011993">
    <property type="entry name" value="PH-like_dom_sf"/>
</dbReference>
<evidence type="ECO:0000256" key="7">
    <source>
        <dbReference type="ARBA" id="ARBA00022833"/>
    </source>
</evidence>
<dbReference type="SUPFAM" id="SSF50729">
    <property type="entry name" value="PH domain-like"/>
    <property type="match status" value="2"/>
</dbReference>
<keyword evidence="11" id="KW-1185">Reference proteome</keyword>
<dbReference type="CDD" id="cd01251">
    <property type="entry name" value="PH2_ADAP"/>
    <property type="match status" value="1"/>
</dbReference>
<dbReference type="InterPro" id="IPR038508">
    <property type="entry name" value="ArfGAP_dom_sf"/>
</dbReference>
<evidence type="ECO:0000256" key="2">
    <source>
        <dbReference type="ARBA" id="ARBA00022468"/>
    </source>
</evidence>
<feature type="domain" description="Arf-GAP" evidence="8">
    <location>
        <begin position="63"/>
        <end position="185"/>
    </location>
</feature>
<dbReference type="GO" id="GO:0005096">
    <property type="term" value="F:GTPase activator activity"/>
    <property type="evidence" value="ECO:0007669"/>
    <property type="project" value="UniProtKB-KW"/>
</dbReference>
<reference evidence="10" key="1">
    <citation type="submission" date="2022-01" db="EMBL/GenBank/DDBJ databases">
        <authorList>
            <person name="Braso-Vives M."/>
        </authorList>
    </citation>
    <scope>NUCLEOTIDE SEQUENCE</scope>
</reference>
<protein>
    <submittedName>
        <fullName evidence="10">ADAP1 protein</fullName>
    </submittedName>
</protein>
<accession>A0A8K0F112</accession>
<evidence type="ECO:0000256" key="3">
    <source>
        <dbReference type="ARBA" id="ARBA00022490"/>
    </source>
</evidence>
<dbReference type="Pfam" id="PF01412">
    <property type="entry name" value="ArfGap"/>
    <property type="match status" value="1"/>
</dbReference>
<keyword evidence="2" id="KW-0343">GTPase activation</keyword>
<keyword evidence="3" id="KW-0963">Cytoplasm</keyword>
<dbReference type="OrthoDB" id="10266696at2759"/>
<dbReference type="InterPro" id="IPR037849">
    <property type="entry name" value="PH1_ADAP"/>
</dbReference>
<name>A0A8K0F112_BRALA</name>
<evidence type="ECO:0000313" key="11">
    <source>
        <dbReference type="Proteomes" id="UP000838412"/>
    </source>
</evidence>